<sequence length="45" mass="5210">MLFLIDLARLNEWINFSETIDAKADVLKHLRLIPHDQLRAHDAGV</sequence>
<protein>
    <submittedName>
        <fullName evidence="1">Unannotated protein</fullName>
    </submittedName>
</protein>
<proteinExistence type="predicted"/>
<accession>A0A6J6MY11</accession>
<reference evidence="1" key="1">
    <citation type="submission" date="2020-05" db="EMBL/GenBank/DDBJ databases">
        <authorList>
            <person name="Chiriac C."/>
            <person name="Salcher M."/>
            <person name="Ghai R."/>
            <person name="Kavagutti S V."/>
        </authorList>
    </citation>
    <scope>NUCLEOTIDE SEQUENCE</scope>
</reference>
<dbReference type="AlphaFoldDB" id="A0A6J6MY11"/>
<organism evidence="1">
    <name type="scientific">freshwater metagenome</name>
    <dbReference type="NCBI Taxonomy" id="449393"/>
    <lineage>
        <taxon>unclassified sequences</taxon>
        <taxon>metagenomes</taxon>
        <taxon>ecological metagenomes</taxon>
    </lineage>
</organism>
<gene>
    <name evidence="1" type="ORF">UFOPK2366_00087</name>
</gene>
<name>A0A6J6MY11_9ZZZZ</name>
<evidence type="ECO:0000313" key="1">
    <source>
        <dbReference type="EMBL" id="CAB4679251.1"/>
    </source>
</evidence>
<dbReference type="EMBL" id="CAEZXM010000007">
    <property type="protein sequence ID" value="CAB4679251.1"/>
    <property type="molecule type" value="Genomic_DNA"/>
</dbReference>